<keyword evidence="1" id="KW-0812">Transmembrane</keyword>
<accession>A0A226DPN8</accession>
<feature type="transmembrane region" description="Helical" evidence="1">
    <location>
        <begin position="179"/>
        <end position="202"/>
    </location>
</feature>
<reference evidence="2 3" key="1">
    <citation type="submission" date="2015-12" db="EMBL/GenBank/DDBJ databases">
        <title>The genome of Folsomia candida.</title>
        <authorList>
            <person name="Faddeeva A."/>
            <person name="Derks M.F."/>
            <person name="Anvar Y."/>
            <person name="Smit S."/>
            <person name="Van Straalen N."/>
            <person name="Roelofs D."/>
        </authorList>
    </citation>
    <scope>NUCLEOTIDE SEQUENCE [LARGE SCALE GENOMIC DNA]</scope>
    <source>
        <strain evidence="2 3">VU population</strain>
        <tissue evidence="2">Whole body</tissue>
    </source>
</reference>
<sequence length="237" mass="26755">MFWSNRINCYFIFIILITHLCLSLNLKSENGVMADPNSWIRLSTNNNYGHKRCSNYFVVRPKLRRDKIWNRILEMPQPPTKCDGMKNIAQDLTYITLAMSGFSAYVGFLSEIGISKFVDLFTGAISGINFPGVLPPWVGTIWTILSKIFITIPFASGMMPVSLNTLIMDGLAFFFKNMTTLNTIVFLVLDSIEFALSILSAFPKIMEEFLNIAGIFGVERMFSEVLENYGCSNKGGF</sequence>
<organism evidence="2 3">
    <name type="scientific">Folsomia candida</name>
    <name type="common">Springtail</name>
    <dbReference type="NCBI Taxonomy" id="158441"/>
    <lineage>
        <taxon>Eukaryota</taxon>
        <taxon>Metazoa</taxon>
        <taxon>Ecdysozoa</taxon>
        <taxon>Arthropoda</taxon>
        <taxon>Hexapoda</taxon>
        <taxon>Collembola</taxon>
        <taxon>Entomobryomorpha</taxon>
        <taxon>Isotomoidea</taxon>
        <taxon>Isotomidae</taxon>
        <taxon>Proisotominae</taxon>
        <taxon>Folsomia</taxon>
    </lineage>
</organism>
<gene>
    <name evidence="2" type="ORF">Fcan01_18002</name>
</gene>
<proteinExistence type="predicted"/>
<evidence type="ECO:0000313" key="2">
    <source>
        <dbReference type="EMBL" id="OXA47183.1"/>
    </source>
</evidence>
<keyword evidence="1" id="KW-1133">Transmembrane helix</keyword>
<evidence type="ECO:0000313" key="3">
    <source>
        <dbReference type="Proteomes" id="UP000198287"/>
    </source>
</evidence>
<dbReference type="AlphaFoldDB" id="A0A226DPN8"/>
<comment type="caution">
    <text evidence="2">The sequence shown here is derived from an EMBL/GenBank/DDBJ whole genome shotgun (WGS) entry which is preliminary data.</text>
</comment>
<feature type="transmembrane region" description="Helical" evidence="1">
    <location>
        <begin position="144"/>
        <end position="167"/>
    </location>
</feature>
<feature type="transmembrane region" description="Helical" evidence="1">
    <location>
        <begin position="92"/>
        <end position="110"/>
    </location>
</feature>
<keyword evidence="1" id="KW-0472">Membrane</keyword>
<evidence type="ECO:0000256" key="1">
    <source>
        <dbReference type="SAM" id="Phobius"/>
    </source>
</evidence>
<feature type="transmembrane region" description="Helical" evidence="1">
    <location>
        <begin position="7"/>
        <end position="26"/>
    </location>
</feature>
<dbReference type="Proteomes" id="UP000198287">
    <property type="component" value="Unassembled WGS sequence"/>
</dbReference>
<name>A0A226DPN8_FOLCA</name>
<feature type="transmembrane region" description="Helical" evidence="1">
    <location>
        <begin position="117"/>
        <end position="138"/>
    </location>
</feature>
<keyword evidence="3" id="KW-1185">Reference proteome</keyword>
<protein>
    <submittedName>
        <fullName evidence="2">Uncharacterized protein</fullName>
    </submittedName>
</protein>
<dbReference type="EMBL" id="LNIX01000013">
    <property type="protein sequence ID" value="OXA47183.1"/>
    <property type="molecule type" value="Genomic_DNA"/>
</dbReference>